<keyword evidence="12" id="KW-1185">Reference proteome</keyword>
<proteinExistence type="predicted"/>
<feature type="disulfide bond" evidence="7">
    <location>
        <begin position="154"/>
        <end position="164"/>
    </location>
</feature>
<keyword evidence="5 7" id="KW-1015">Disulfide bond</keyword>
<reference evidence="11 12" key="1">
    <citation type="journal article" date="2019" name="Sci. Data">
        <title>Hybrid genome assembly and annotation of Danionella translucida.</title>
        <authorList>
            <person name="Kadobianskyi M."/>
            <person name="Schulze L."/>
            <person name="Schuelke M."/>
            <person name="Judkewitz B."/>
        </authorList>
    </citation>
    <scope>NUCLEOTIDE SEQUENCE [LARGE SCALE GENOMIC DNA]</scope>
    <source>
        <strain evidence="11 12">Bolton</strain>
    </source>
</reference>
<sequence>MNRASVSLICQELNCGRSGGVFYSTSRVKSARHWLDFVKCRMHDHKLWQCPSLPWGQNYCGKDEVATITCSSEIFDPQLKSHVPFRLTGDAGHCSGRLEVYYNGVWGSVCADHWDILDARVLCRQLGCGAALRADGISAFEAAQDTVWLKKVECRGNELHLWNCDFSLENHTECSHKRQAGVTYLSDVQVSTAPSSTAPTTIPSTSVQTSTAVPPSQPPPATSLTIYPVLLVALGVLFLLLLVPLLALIQQNRVMRSGRKKNKSFLCFVISITEY</sequence>
<evidence type="ECO:0000256" key="4">
    <source>
        <dbReference type="ARBA" id="ARBA00022737"/>
    </source>
</evidence>
<dbReference type="SUPFAM" id="SSF56487">
    <property type="entry name" value="SRCR-like"/>
    <property type="match status" value="2"/>
</dbReference>
<evidence type="ECO:0000256" key="3">
    <source>
        <dbReference type="ARBA" id="ARBA00022729"/>
    </source>
</evidence>
<keyword evidence="9" id="KW-0812">Transmembrane</keyword>
<evidence type="ECO:0000256" key="7">
    <source>
        <dbReference type="PROSITE-ProRule" id="PRU00196"/>
    </source>
</evidence>
<protein>
    <recommendedName>
        <fullName evidence="10">SRCR domain-containing protein</fullName>
    </recommendedName>
</protein>
<dbReference type="FunFam" id="3.10.250.10:FF:000002">
    <property type="entry name" value="Scavenger receptor cysteine-rich type 1 protein M130"/>
    <property type="match status" value="1"/>
</dbReference>
<keyword evidence="2" id="KW-0964">Secreted</keyword>
<evidence type="ECO:0000256" key="9">
    <source>
        <dbReference type="SAM" id="Phobius"/>
    </source>
</evidence>
<dbReference type="EMBL" id="SRMA01027332">
    <property type="protein sequence ID" value="TRY55243.1"/>
    <property type="molecule type" value="Genomic_DNA"/>
</dbReference>
<keyword evidence="3" id="KW-0732">Signal</keyword>
<dbReference type="PANTHER" id="PTHR19331">
    <property type="entry name" value="SCAVENGER RECEPTOR DOMAIN-CONTAINING"/>
    <property type="match status" value="1"/>
</dbReference>
<evidence type="ECO:0000256" key="8">
    <source>
        <dbReference type="SAM" id="MobiDB-lite"/>
    </source>
</evidence>
<dbReference type="InterPro" id="IPR001190">
    <property type="entry name" value="SRCR"/>
</dbReference>
<dbReference type="Pfam" id="PF00530">
    <property type="entry name" value="SRCR"/>
    <property type="match status" value="2"/>
</dbReference>
<gene>
    <name evidence="11" type="ORF">DNTS_014557</name>
</gene>
<comment type="caution">
    <text evidence="7">Lacks conserved residue(s) required for the propagation of feature annotation.</text>
</comment>
<organism evidence="11 12">
    <name type="scientific">Danionella cerebrum</name>
    <dbReference type="NCBI Taxonomy" id="2873325"/>
    <lineage>
        <taxon>Eukaryota</taxon>
        <taxon>Metazoa</taxon>
        <taxon>Chordata</taxon>
        <taxon>Craniata</taxon>
        <taxon>Vertebrata</taxon>
        <taxon>Euteleostomi</taxon>
        <taxon>Actinopterygii</taxon>
        <taxon>Neopterygii</taxon>
        <taxon>Teleostei</taxon>
        <taxon>Ostariophysi</taxon>
        <taxon>Cypriniformes</taxon>
        <taxon>Danionidae</taxon>
        <taxon>Danioninae</taxon>
        <taxon>Danionella</taxon>
    </lineage>
</organism>
<evidence type="ECO:0000256" key="6">
    <source>
        <dbReference type="ARBA" id="ARBA00023180"/>
    </source>
</evidence>
<dbReference type="InterPro" id="IPR036772">
    <property type="entry name" value="SRCR-like_dom_sf"/>
</dbReference>
<feature type="domain" description="SRCR" evidence="10">
    <location>
        <begin position="1"/>
        <end position="71"/>
    </location>
</feature>
<dbReference type="GO" id="GO:0016020">
    <property type="term" value="C:membrane"/>
    <property type="evidence" value="ECO:0007669"/>
    <property type="project" value="InterPro"/>
</dbReference>
<evidence type="ECO:0000313" key="12">
    <source>
        <dbReference type="Proteomes" id="UP000316079"/>
    </source>
</evidence>
<dbReference type="SMART" id="SM00202">
    <property type="entry name" value="SR"/>
    <property type="match status" value="1"/>
</dbReference>
<dbReference type="PRINTS" id="PR00258">
    <property type="entry name" value="SPERACTRCPTR"/>
</dbReference>
<feature type="transmembrane region" description="Helical" evidence="9">
    <location>
        <begin position="226"/>
        <end position="249"/>
    </location>
</feature>
<dbReference type="PROSITE" id="PS50287">
    <property type="entry name" value="SRCR_2"/>
    <property type="match status" value="2"/>
</dbReference>
<dbReference type="PANTHER" id="PTHR19331:SF22">
    <property type="entry name" value="DELETED IN MALIGNANT BRAIN TUMORS 1 PROTEIN"/>
    <property type="match status" value="1"/>
</dbReference>
<feature type="disulfide bond" evidence="7">
    <location>
        <begin position="40"/>
        <end position="50"/>
    </location>
</feature>
<accession>A0A553MPX8</accession>
<dbReference type="STRING" id="623744.A0A553MPX8"/>
<evidence type="ECO:0000313" key="11">
    <source>
        <dbReference type="EMBL" id="TRY55243.1"/>
    </source>
</evidence>
<comment type="caution">
    <text evidence="11">The sequence shown here is derived from an EMBL/GenBank/DDBJ whole genome shotgun (WGS) entry which is preliminary data.</text>
</comment>
<evidence type="ECO:0000256" key="1">
    <source>
        <dbReference type="ARBA" id="ARBA00004613"/>
    </source>
</evidence>
<evidence type="ECO:0000256" key="5">
    <source>
        <dbReference type="ARBA" id="ARBA00023157"/>
    </source>
</evidence>
<keyword evidence="6" id="KW-0325">Glycoprotein</keyword>
<feature type="disulfide bond" evidence="7">
    <location>
        <begin position="110"/>
        <end position="174"/>
    </location>
</feature>
<feature type="region of interest" description="Disordered" evidence="8">
    <location>
        <begin position="194"/>
        <end position="216"/>
    </location>
</feature>
<feature type="domain" description="SRCR" evidence="10">
    <location>
        <begin position="85"/>
        <end position="185"/>
    </location>
</feature>
<keyword evidence="9" id="KW-1133">Transmembrane helix</keyword>
<evidence type="ECO:0000259" key="10">
    <source>
        <dbReference type="PROSITE" id="PS50287"/>
    </source>
</evidence>
<keyword evidence="4" id="KW-0677">Repeat</keyword>
<comment type="subcellular location">
    <subcellularLocation>
        <location evidence="1">Secreted</location>
    </subcellularLocation>
</comment>
<keyword evidence="9" id="KW-0472">Membrane</keyword>
<dbReference type="Proteomes" id="UP000316079">
    <property type="component" value="Unassembled WGS sequence"/>
</dbReference>
<name>A0A553MPX8_9TELE</name>
<dbReference type="AlphaFoldDB" id="A0A553MPX8"/>
<evidence type="ECO:0000256" key="2">
    <source>
        <dbReference type="ARBA" id="ARBA00022525"/>
    </source>
</evidence>
<dbReference type="Gene3D" id="3.10.250.10">
    <property type="entry name" value="SRCR-like domain"/>
    <property type="match status" value="2"/>
</dbReference>
<feature type="compositionally biased region" description="Low complexity" evidence="8">
    <location>
        <begin position="194"/>
        <end position="206"/>
    </location>
</feature>
<dbReference type="OrthoDB" id="536948at2759"/>